<keyword evidence="2" id="KW-1185">Reference proteome</keyword>
<sequence>MMNESRAVALLGQVFGCEPVETREEYKFTPRSRGDDLTVSIRKTDLATTVTALNEKSRLESLWLYDDTTMEILTREESPRFMRTFSRHEKIKLRDRDNGVLYEIISASDEYILFFLDAISEHPNARVFLHGRNIRPWSAAPLPEKTSTVFEIMRRAYFRITTLRITCDSKTSASSMSSLANAFFFQMAFNTDIIFVPQKEIDSIFRSSRILQMRRNRPEEIDPPRRTYNKDLIHHYLMALSTENPFVEYLSYYHILEHFYEEIFQENLVLLIQDQITDPAFSYRRKKDIRGLIKTIGKSLQFRDDGITFSEEQALKLTLMRFVDISNLVDDLNSYDPSIIDYYENNKVGFANAVELDLKSGDNTRIYKSLSKRIYVTRNALVHSKDGDKAKYTPFVDDHVLAKELPLLRFAAERTILSNSKIIE</sequence>
<gene>
    <name evidence="1" type="ORF">NEA10_19395</name>
</gene>
<accession>A0ABY5AP32</accession>
<dbReference type="Proteomes" id="UP001056708">
    <property type="component" value="Chromosome"/>
</dbReference>
<name>A0ABY5AP32_9CYAN</name>
<evidence type="ECO:0000313" key="2">
    <source>
        <dbReference type="Proteomes" id="UP001056708"/>
    </source>
</evidence>
<proteinExistence type="predicted"/>
<dbReference type="RefSeq" id="WP_252662984.1">
    <property type="nucleotide sequence ID" value="NZ_CP098611.1"/>
</dbReference>
<evidence type="ECO:0008006" key="3">
    <source>
        <dbReference type="Google" id="ProtNLM"/>
    </source>
</evidence>
<dbReference type="EMBL" id="CP098611">
    <property type="protein sequence ID" value="USR90960.1"/>
    <property type="molecule type" value="Genomic_DNA"/>
</dbReference>
<evidence type="ECO:0000313" key="1">
    <source>
        <dbReference type="EMBL" id="USR90960.1"/>
    </source>
</evidence>
<organism evidence="1 2">
    <name type="scientific">Phormidium yuhuli AB48</name>
    <dbReference type="NCBI Taxonomy" id="2940671"/>
    <lineage>
        <taxon>Bacteria</taxon>
        <taxon>Bacillati</taxon>
        <taxon>Cyanobacteriota</taxon>
        <taxon>Cyanophyceae</taxon>
        <taxon>Oscillatoriophycideae</taxon>
        <taxon>Oscillatoriales</taxon>
        <taxon>Oscillatoriaceae</taxon>
        <taxon>Phormidium</taxon>
        <taxon>Phormidium yuhuli</taxon>
    </lineage>
</organism>
<reference evidence="1" key="1">
    <citation type="submission" date="2022-06" db="EMBL/GenBank/DDBJ databases">
        <title>Genome sequence of Phormidium yuhuli AB48 isolated from an industrial photobioreactor environment.</title>
        <authorList>
            <person name="Qiu Y."/>
            <person name="Noonan A.J.C."/>
            <person name="Dofher K."/>
            <person name="Koch M."/>
            <person name="Kieft B."/>
            <person name="Lin X."/>
            <person name="Ziels R.M."/>
            <person name="Hallam S.J."/>
        </authorList>
    </citation>
    <scope>NUCLEOTIDE SEQUENCE</scope>
    <source>
        <strain evidence="1">AB48</strain>
    </source>
</reference>
<protein>
    <recommendedName>
        <fullName evidence="3">Apea-like HEPN domain-containing protein</fullName>
    </recommendedName>
</protein>